<protein>
    <recommendedName>
        <fullName evidence="3">Cytochrome c domain-containing protein</fullName>
    </recommendedName>
</protein>
<dbReference type="Proteomes" id="UP000005631">
    <property type="component" value="Chromosome"/>
</dbReference>
<accession>G8R109</accession>
<dbReference type="OrthoDB" id="9786191at2"/>
<evidence type="ECO:0000313" key="2">
    <source>
        <dbReference type="Proteomes" id="UP000005631"/>
    </source>
</evidence>
<dbReference type="InterPro" id="IPR036909">
    <property type="entry name" value="Cyt_c-like_dom_sf"/>
</dbReference>
<dbReference type="EMBL" id="CP003156">
    <property type="protein sequence ID" value="AEV31680.1"/>
    <property type="molecule type" value="Genomic_DNA"/>
</dbReference>
<dbReference type="KEGG" id="oho:Oweho_0666"/>
<proteinExistence type="predicted"/>
<organism evidence="1 2">
    <name type="scientific">Owenweeksia hongkongensis (strain DSM 17368 / CIP 108786 / JCM 12287 / NRRL B-23963 / UST20020801)</name>
    <dbReference type="NCBI Taxonomy" id="926562"/>
    <lineage>
        <taxon>Bacteria</taxon>
        <taxon>Pseudomonadati</taxon>
        <taxon>Bacteroidota</taxon>
        <taxon>Flavobacteriia</taxon>
        <taxon>Flavobacteriales</taxon>
        <taxon>Owenweeksiaceae</taxon>
        <taxon>Owenweeksia</taxon>
    </lineage>
</organism>
<evidence type="ECO:0000313" key="1">
    <source>
        <dbReference type="EMBL" id="AEV31680.1"/>
    </source>
</evidence>
<evidence type="ECO:0008006" key="3">
    <source>
        <dbReference type="Google" id="ProtNLM"/>
    </source>
</evidence>
<dbReference type="eggNOG" id="COG2010">
    <property type="taxonomic scope" value="Bacteria"/>
</dbReference>
<dbReference type="AlphaFoldDB" id="G8R109"/>
<sequence length="127" mass="14403">MNHIFHSISKIIVLGSVVFFVVTCSQYTAFAAKAKEPFDSTKVTYKADIAPIMERSCAPCHFPKKDGKKKPLDTYTTVKGKIEKILDRVQLPPDHRKHMPYKNATPGFSAEEIQMLKNWARDGFIES</sequence>
<name>G8R109_OWEHD</name>
<dbReference type="SUPFAM" id="SSF46626">
    <property type="entry name" value="Cytochrome c"/>
    <property type="match status" value="1"/>
</dbReference>
<keyword evidence="2" id="KW-1185">Reference proteome</keyword>
<dbReference type="HOGENOM" id="CLU_141559_0_0_10"/>
<reference evidence="1 2" key="1">
    <citation type="journal article" date="2012" name="Stand. Genomic Sci.">
        <title>Genome sequence of the orange-pigmented seawater bacterium Owenweeksia hongkongensis type strain (UST20020801(T)).</title>
        <authorList>
            <person name="Riedel T."/>
            <person name="Held B."/>
            <person name="Nolan M."/>
            <person name="Lucas S."/>
            <person name="Lapidus A."/>
            <person name="Tice H."/>
            <person name="Del Rio T.G."/>
            <person name="Cheng J.F."/>
            <person name="Han C."/>
            <person name="Tapia R."/>
            <person name="Goodwin L.A."/>
            <person name="Pitluck S."/>
            <person name="Liolios K."/>
            <person name="Mavromatis K."/>
            <person name="Pagani I."/>
            <person name="Ivanova N."/>
            <person name="Mikhailova N."/>
            <person name="Pati A."/>
            <person name="Chen A."/>
            <person name="Palaniappan K."/>
            <person name="Rohde M."/>
            <person name="Tindall B.J."/>
            <person name="Detter J.C."/>
            <person name="Goker M."/>
            <person name="Woyke T."/>
            <person name="Bristow J."/>
            <person name="Eisen J.A."/>
            <person name="Markowitz V."/>
            <person name="Hugenholtz P."/>
            <person name="Klenk H.P."/>
            <person name="Kyrpides N.C."/>
        </authorList>
    </citation>
    <scope>NUCLEOTIDE SEQUENCE</scope>
    <source>
        <strain evidence="2">DSM 17368 / JCM 12287 / NRRL B-23963</strain>
    </source>
</reference>
<dbReference type="GO" id="GO:0020037">
    <property type="term" value="F:heme binding"/>
    <property type="evidence" value="ECO:0007669"/>
    <property type="project" value="InterPro"/>
</dbReference>
<dbReference type="GO" id="GO:0009055">
    <property type="term" value="F:electron transfer activity"/>
    <property type="evidence" value="ECO:0007669"/>
    <property type="project" value="InterPro"/>
</dbReference>
<dbReference type="STRING" id="926562.Oweho_0666"/>
<dbReference type="RefSeq" id="WP_014201041.1">
    <property type="nucleotide sequence ID" value="NC_016599.1"/>
</dbReference>
<gene>
    <name evidence="1" type="ordered locus">Oweho_0666</name>
</gene>